<evidence type="ECO:0000313" key="3">
    <source>
        <dbReference type="EMBL" id="MBP2319571.1"/>
    </source>
</evidence>
<feature type="compositionally biased region" description="Acidic residues" evidence="2">
    <location>
        <begin position="331"/>
        <end position="340"/>
    </location>
</feature>
<gene>
    <name evidence="3" type="ORF">JOF45_002654</name>
</gene>
<reference evidence="3 4" key="1">
    <citation type="submission" date="2021-03" db="EMBL/GenBank/DDBJ databases">
        <title>Sequencing the genomes of 1000 actinobacteria strains.</title>
        <authorList>
            <person name="Klenk H.-P."/>
        </authorList>
    </citation>
    <scope>NUCLEOTIDE SEQUENCE [LARGE SCALE GENOMIC DNA]</scope>
    <source>
        <strain evidence="3 4">DSM 12544</strain>
    </source>
</reference>
<proteinExistence type="predicted"/>
<evidence type="ECO:0008006" key="5">
    <source>
        <dbReference type="Google" id="ProtNLM"/>
    </source>
</evidence>
<keyword evidence="1" id="KW-0175">Coiled coil</keyword>
<feature type="coiled-coil region" evidence="1">
    <location>
        <begin position="226"/>
        <end position="260"/>
    </location>
</feature>
<comment type="caution">
    <text evidence="3">The sequence shown here is derived from an EMBL/GenBank/DDBJ whole genome shotgun (WGS) entry which is preliminary data.</text>
</comment>
<feature type="region of interest" description="Disordered" evidence="2">
    <location>
        <begin position="173"/>
        <end position="215"/>
    </location>
</feature>
<dbReference type="Proteomes" id="UP001519331">
    <property type="component" value="Unassembled WGS sequence"/>
</dbReference>
<sequence>MTVEIKESAGTLTTAADGSMLVQIISEGTGSSGKYPGDTLRLAAEENVFHKGLHVYMDHPTATEAMERPERSVMDLSGTLTTDAVWNEQTRALEARYKPYPSLADAVRERSGDIGLSIRAVAEQADDGTIQRITEAQSVDLVTRAGRGGKVLQEADRGSVIELLESTRRELIERNGGTYQPRHAAETVATSPEPDSSTAPAVETAHPADRKETSMAEITESELSRLQEAAGRVETLEAEKTEAVNRAEQAEAQLAESTRRVEADAIVAAAFEGITAPKLKARLVENAIRGAEFDADAFKAEAEEMAAELSESDRAPKVEGFGGTTPVTESADQDVTEDDVLTILEEGRR</sequence>
<evidence type="ECO:0000313" key="4">
    <source>
        <dbReference type="Proteomes" id="UP001519331"/>
    </source>
</evidence>
<evidence type="ECO:0000256" key="2">
    <source>
        <dbReference type="SAM" id="MobiDB-lite"/>
    </source>
</evidence>
<feature type="compositionally biased region" description="Polar residues" evidence="2">
    <location>
        <begin position="188"/>
        <end position="199"/>
    </location>
</feature>
<name>A0ABS4T6R6_9MICC</name>
<dbReference type="RefSeq" id="WP_210051528.1">
    <property type="nucleotide sequence ID" value="NZ_JAGINX010000002.1"/>
</dbReference>
<feature type="region of interest" description="Disordered" evidence="2">
    <location>
        <begin position="306"/>
        <end position="349"/>
    </location>
</feature>
<evidence type="ECO:0000256" key="1">
    <source>
        <dbReference type="SAM" id="Coils"/>
    </source>
</evidence>
<organism evidence="3 4">
    <name type="scientific">Nesterenkonia lacusekhoensis</name>
    <dbReference type="NCBI Taxonomy" id="150832"/>
    <lineage>
        <taxon>Bacteria</taxon>
        <taxon>Bacillati</taxon>
        <taxon>Actinomycetota</taxon>
        <taxon>Actinomycetes</taxon>
        <taxon>Micrococcales</taxon>
        <taxon>Micrococcaceae</taxon>
        <taxon>Nesterenkonia</taxon>
    </lineage>
</organism>
<keyword evidence="4" id="KW-1185">Reference proteome</keyword>
<accession>A0ABS4T6R6</accession>
<dbReference type="EMBL" id="JAGINX010000002">
    <property type="protein sequence ID" value="MBP2319571.1"/>
    <property type="molecule type" value="Genomic_DNA"/>
</dbReference>
<protein>
    <recommendedName>
        <fullName evidence="5">DUF2213 domain-containing protein</fullName>
    </recommendedName>
</protein>